<name>A0A7L6AWB7_9GAMM</name>
<dbReference type="PANTHER" id="PTHR11102">
    <property type="entry name" value="SEL-1-LIKE PROTEIN"/>
    <property type="match status" value="1"/>
</dbReference>
<dbReference type="InterPro" id="IPR006597">
    <property type="entry name" value="Sel1-like"/>
</dbReference>
<sequence length="272" mass="30619">MYYNGQGVAKDLAIAADWYQKAAKQGNAYSQYSLGRLYLDGEGVEKNASTAAEWFRKAAKQGHASAQFKLGYLYEQEMASSKTMQRRASGTARQQDKAVPIPKQSGVLYDEGNGFLKDDTAAVGWFRKAAEQGLAVAQYNLATKYAAGMGVKQDYGTAAAWYRQAAEQDYPDAQFSLGSCMPKGMGSQKVKPKRWNGIARLLHRIMHRPKRLCRNWVVRPLPQNRFRSPRQTMPSKPGGRWRGFHRPIQRRRNPLVQRLSLVRRLIPGSMAS</sequence>
<dbReference type="Proteomes" id="UP000510621">
    <property type="component" value="Chromosome"/>
</dbReference>
<feature type="region of interest" description="Disordered" evidence="1">
    <location>
        <begin position="225"/>
        <end position="245"/>
    </location>
</feature>
<keyword evidence="3" id="KW-1185">Reference proteome</keyword>
<gene>
    <name evidence="2" type="ORF">HZT40_19595</name>
</gene>
<dbReference type="Pfam" id="PF08238">
    <property type="entry name" value="Sel1"/>
    <property type="match status" value="5"/>
</dbReference>
<dbReference type="AlphaFoldDB" id="A0A7L6AWB7"/>
<dbReference type="SMART" id="SM00671">
    <property type="entry name" value="SEL1"/>
    <property type="match status" value="4"/>
</dbReference>
<dbReference type="PANTHER" id="PTHR11102:SF160">
    <property type="entry name" value="ERAD-ASSOCIATED E3 UBIQUITIN-PROTEIN LIGASE COMPONENT HRD3"/>
    <property type="match status" value="1"/>
</dbReference>
<dbReference type="SUPFAM" id="SSF81901">
    <property type="entry name" value="HCP-like"/>
    <property type="match status" value="2"/>
</dbReference>
<dbReference type="InterPro" id="IPR050767">
    <property type="entry name" value="Sel1_AlgK"/>
</dbReference>
<dbReference type="InterPro" id="IPR011990">
    <property type="entry name" value="TPR-like_helical_dom_sf"/>
</dbReference>
<accession>A0A7L6AWB7</accession>
<dbReference type="Gene3D" id="1.25.40.10">
    <property type="entry name" value="Tetratricopeptide repeat domain"/>
    <property type="match status" value="2"/>
</dbReference>
<dbReference type="KEGG" id="this:HZT40_19595"/>
<proteinExistence type="predicted"/>
<reference evidence="2" key="1">
    <citation type="submission" date="2020-06" db="EMBL/GenBank/DDBJ databases">
        <title>Analysis procedures for assessing recovery of high quality, complete, closed genomes from Nanopore long read metagenome sequencing.</title>
        <authorList>
            <person name="Bessarab I."/>
            <person name="Arumugam K."/>
            <person name="Haryono M."/>
            <person name="Liu X."/>
            <person name="Roy S."/>
            <person name="Zuniga-Montanez R.E."/>
            <person name="Qiu G."/>
            <person name="Drautz-Moses D.I."/>
            <person name="Law Y.Y."/>
            <person name="Wuertz S."/>
            <person name="Lauro F.M."/>
            <person name="Huson D.H."/>
            <person name="Williams R.B."/>
        </authorList>
    </citation>
    <scope>NUCLEOTIDE SEQUENCE [LARGE SCALE GENOMIC DNA]</scope>
    <source>
        <strain evidence="2">SSD2</strain>
    </source>
</reference>
<protein>
    <submittedName>
        <fullName evidence="2">Sel1 repeat family protein</fullName>
    </submittedName>
</protein>
<evidence type="ECO:0000256" key="1">
    <source>
        <dbReference type="SAM" id="MobiDB-lite"/>
    </source>
</evidence>
<evidence type="ECO:0000313" key="2">
    <source>
        <dbReference type="EMBL" id="QLQ33439.1"/>
    </source>
</evidence>
<organism evidence="2 3">
    <name type="scientific">Candidatus Thiothrix singaporensis</name>
    <dbReference type="NCBI Taxonomy" id="2799669"/>
    <lineage>
        <taxon>Bacteria</taxon>
        <taxon>Pseudomonadati</taxon>
        <taxon>Pseudomonadota</taxon>
        <taxon>Gammaproteobacteria</taxon>
        <taxon>Thiotrichales</taxon>
        <taxon>Thiotrichaceae</taxon>
        <taxon>Thiothrix</taxon>
    </lineage>
</organism>
<dbReference type="EMBL" id="CP059265">
    <property type="protein sequence ID" value="QLQ33439.1"/>
    <property type="molecule type" value="Genomic_DNA"/>
</dbReference>
<evidence type="ECO:0000313" key="3">
    <source>
        <dbReference type="Proteomes" id="UP000510621"/>
    </source>
</evidence>
<feature type="compositionally biased region" description="Polar residues" evidence="1">
    <location>
        <begin position="225"/>
        <end position="234"/>
    </location>
</feature>